<dbReference type="Pfam" id="PF13576">
    <property type="entry name" value="Pentapeptide_3"/>
    <property type="match status" value="1"/>
</dbReference>
<dbReference type="InterPro" id="IPR001646">
    <property type="entry name" value="5peptide_repeat"/>
</dbReference>
<dbReference type="Proteomes" id="UP000190637">
    <property type="component" value="Unassembled WGS sequence"/>
</dbReference>
<keyword evidence="2" id="KW-0812">Transmembrane</keyword>
<sequence>MFPRAGRRTFLLSVSAVGVPITGAAVLAWPVAVAAWESLAPPTAQVLRAVGVIVCLIAASAGLARLRGERDGPVWLGRLILGAWAVAVGVVAALVVGAWWVLGTPAWDPPASLTPKALDSIATRAFAIVAGLGGVALLVINYRRQRTTEAEDARAELAVVREDTRLFTERFTTASAQLGDPEPAVKLAGVHALAHLADDAPQGRDELVQMVVDVLCAYLRMPYAPAPGPLPADADPDQVREHRAAGLEFAALREVRYTIVRVIGDHLRADTRWRGRNYDFTGVRFDGGGFHGARFTGGQVSFVRAVFAGRVSFDGAEFAGDRVSFAGAEFVGDEVTFTSAGFAGNRVSFNGAAFSGALVSFDDLRFTGNRMSFDGAVFAGDRTSFDGAVFAGDQVSFNGTGFRGAVVSFTGTEFVGTWVSFGSAAFDGGRAAFEGAVFTGDWVSFGGVRFAGEGVSFERAGFGGDRVSFTDADFTSEGVSFAGAAFTGAQVAFTDGVRAAKGPCPRGLGEALTRGGPGGVALPDGWRTDTAGWDTTT</sequence>
<feature type="region of interest" description="Disordered" evidence="1">
    <location>
        <begin position="509"/>
        <end position="537"/>
    </location>
</feature>
<evidence type="ECO:0000256" key="2">
    <source>
        <dbReference type="SAM" id="Phobius"/>
    </source>
</evidence>
<dbReference type="AlphaFoldDB" id="A0A1T4TAA2"/>
<feature type="transmembrane region" description="Helical" evidence="2">
    <location>
        <begin position="76"/>
        <end position="101"/>
    </location>
</feature>
<dbReference type="STRING" id="1122192.SAMN02745673_04710"/>
<evidence type="ECO:0000256" key="1">
    <source>
        <dbReference type="SAM" id="MobiDB-lite"/>
    </source>
</evidence>
<keyword evidence="2" id="KW-0472">Membrane</keyword>
<dbReference type="InterPro" id="IPR006311">
    <property type="entry name" value="TAT_signal"/>
</dbReference>
<proteinExistence type="predicted"/>
<keyword evidence="2" id="KW-1133">Transmembrane helix</keyword>
<name>A0A1T4TAA2_9ACTN</name>
<evidence type="ECO:0000313" key="4">
    <source>
        <dbReference type="Proteomes" id="UP000190637"/>
    </source>
</evidence>
<gene>
    <name evidence="3" type="ORF">SAMN02745673_04710</name>
</gene>
<keyword evidence="4" id="KW-1185">Reference proteome</keyword>
<accession>A0A1T4TAA2</accession>
<reference evidence="3 4" key="1">
    <citation type="submission" date="2017-02" db="EMBL/GenBank/DDBJ databases">
        <authorList>
            <person name="Peterson S.W."/>
        </authorList>
    </citation>
    <scope>NUCLEOTIDE SEQUENCE [LARGE SCALE GENOMIC DNA]</scope>
    <source>
        <strain evidence="3 4">DSM 45154</strain>
    </source>
</reference>
<dbReference type="PROSITE" id="PS51318">
    <property type="entry name" value="TAT"/>
    <property type="match status" value="1"/>
</dbReference>
<feature type="transmembrane region" description="Helical" evidence="2">
    <location>
        <begin position="44"/>
        <end position="64"/>
    </location>
</feature>
<protein>
    <submittedName>
        <fullName evidence="3">Uncharacterized low-complexity proteins</fullName>
    </submittedName>
</protein>
<dbReference type="EMBL" id="FUWS01000017">
    <property type="protein sequence ID" value="SKA37445.1"/>
    <property type="molecule type" value="Genomic_DNA"/>
</dbReference>
<feature type="transmembrane region" description="Helical" evidence="2">
    <location>
        <begin position="121"/>
        <end position="140"/>
    </location>
</feature>
<organism evidence="3 4">
    <name type="scientific">Marinactinospora thermotolerans DSM 45154</name>
    <dbReference type="NCBI Taxonomy" id="1122192"/>
    <lineage>
        <taxon>Bacteria</taxon>
        <taxon>Bacillati</taxon>
        <taxon>Actinomycetota</taxon>
        <taxon>Actinomycetes</taxon>
        <taxon>Streptosporangiales</taxon>
        <taxon>Nocardiopsidaceae</taxon>
        <taxon>Marinactinospora</taxon>
    </lineage>
</organism>
<evidence type="ECO:0000313" key="3">
    <source>
        <dbReference type="EMBL" id="SKA37445.1"/>
    </source>
</evidence>